<feature type="region of interest" description="Disordered" evidence="1">
    <location>
        <begin position="116"/>
        <end position="139"/>
    </location>
</feature>
<organism evidence="4 5">
    <name type="scientific">Limnohabitans curvus</name>
    <dbReference type="NCBI Taxonomy" id="323423"/>
    <lineage>
        <taxon>Bacteria</taxon>
        <taxon>Pseudomonadati</taxon>
        <taxon>Pseudomonadota</taxon>
        <taxon>Betaproteobacteria</taxon>
        <taxon>Burkholderiales</taxon>
        <taxon>Comamonadaceae</taxon>
        <taxon>Limnohabitans</taxon>
    </lineage>
</organism>
<sequence>MQLMWVSGPTASVRTISITARKVLMGICASAFVLVAFGVLLHFIGFRIAIEMSPSLARSLGGVTTEAEQQKVEAVYRERLDNLRQTLNTTVQEIRQLETLKNRFMEVATPTNLRDKYSKKDEARGGPWVAPRLQSTPSRDLNHDLASAMDEFSQTQVAVRNLTQNWSAQLSWLHALPTGIPMGKDFRVTSGFGIRNDPFTGQLAMHEGLDFVAEVGSPIVATAAGTVTRSAWDASYGNVVEVSHIEGFTTRYAHLSKRLVEVGQKVQRGDTIAQLGNTGRSTGPHLHYEVMRNDRVLNPTQMLLQTATVASAQ</sequence>
<dbReference type="EMBL" id="NESP01000001">
    <property type="protein sequence ID" value="PUE58194.1"/>
    <property type="molecule type" value="Genomic_DNA"/>
</dbReference>
<feature type="domain" description="M23ase beta-sheet core" evidence="3">
    <location>
        <begin position="205"/>
        <end position="299"/>
    </location>
</feature>
<evidence type="ECO:0000256" key="1">
    <source>
        <dbReference type="SAM" id="MobiDB-lite"/>
    </source>
</evidence>
<evidence type="ECO:0000259" key="3">
    <source>
        <dbReference type="Pfam" id="PF01551"/>
    </source>
</evidence>
<dbReference type="Proteomes" id="UP000251341">
    <property type="component" value="Unassembled WGS sequence"/>
</dbReference>
<dbReference type="InterPro" id="IPR016047">
    <property type="entry name" value="M23ase_b-sheet_dom"/>
</dbReference>
<protein>
    <recommendedName>
        <fullName evidence="3">M23ase beta-sheet core domain-containing protein</fullName>
    </recommendedName>
</protein>
<dbReference type="Gene3D" id="2.70.70.10">
    <property type="entry name" value="Glucose Permease (Domain IIA)"/>
    <property type="match status" value="1"/>
</dbReference>
<dbReference type="SUPFAM" id="SSF51261">
    <property type="entry name" value="Duplicated hybrid motif"/>
    <property type="match status" value="1"/>
</dbReference>
<accession>A0A315EQJ0</accession>
<dbReference type="GO" id="GO:0004222">
    <property type="term" value="F:metalloendopeptidase activity"/>
    <property type="evidence" value="ECO:0007669"/>
    <property type="project" value="TreeGrafter"/>
</dbReference>
<dbReference type="RefSeq" id="WP_108358728.1">
    <property type="nucleotide sequence ID" value="NZ_NESP01000001.1"/>
</dbReference>
<gene>
    <name evidence="4" type="ORF">B9Z44_00375</name>
</gene>
<proteinExistence type="predicted"/>
<feature type="transmembrane region" description="Helical" evidence="2">
    <location>
        <begin position="23"/>
        <end position="50"/>
    </location>
</feature>
<comment type="caution">
    <text evidence="4">The sequence shown here is derived from an EMBL/GenBank/DDBJ whole genome shotgun (WGS) entry which is preliminary data.</text>
</comment>
<dbReference type="CDD" id="cd12797">
    <property type="entry name" value="M23_peptidase"/>
    <property type="match status" value="1"/>
</dbReference>
<evidence type="ECO:0000313" key="4">
    <source>
        <dbReference type="EMBL" id="PUE58194.1"/>
    </source>
</evidence>
<keyword evidence="2" id="KW-0472">Membrane</keyword>
<dbReference type="PANTHER" id="PTHR21666">
    <property type="entry name" value="PEPTIDASE-RELATED"/>
    <property type="match status" value="1"/>
</dbReference>
<dbReference type="InterPro" id="IPR011055">
    <property type="entry name" value="Dup_hybrid_motif"/>
</dbReference>
<keyword evidence="2" id="KW-1133">Transmembrane helix</keyword>
<dbReference type="Pfam" id="PF01551">
    <property type="entry name" value="Peptidase_M23"/>
    <property type="match status" value="1"/>
</dbReference>
<keyword evidence="2" id="KW-0812">Transmembrane</keyword>
<name>A0A315EQJ0_9BURK</name>
<evidence type="ECO:0000313" key="5">
    <source>
        <dbReference type="Proteomes" id="UP000251341"/>
    </source>
</evidence>
<keyword evidence="5" id="KW-1185">Reference proteome</keyword>
<evidence type="ECO:0000256" key="2">
    <source>
        <dbReference type="SAM" id="Phobius"/>
    </source>
</evidence>
<dbReference type="InterPro" id="IPR050570">
    <property type="entry name" value="Cell_wall_metabolism_enzyme"/>
</dbReference>
<dbReference type="PANTHER" id="PTHR21666:SF291">
    <property type="entry name" value="STAGE II SPORULATION PROTEIN Q"/>
    <property type="match status" value="1"/>
</dbReference>
<dbReference type="FunFam" id="2.70.70.10:FF:000006">
    <property type="entry name" value="M23 family peptidase"/>
    <property type="match status" value="1"/>
</dbReference>
<reference evidence="4 5" key="1">
    <citation type="submission" date="2017-04" db="EMBL/GenBank/DDBJ databases">
        <title>Unexpected and diverse lifestyles within the genus Limnohabitans.</title>
        <authorList>
            <person name="Kasalicky V."/>
            <person name="Mehrshad M."/>
            <person name="Andrei S.-A."/>
            <person name="Salcher M."/>
            <person name="Kratochvilova H."/>
            <person name="Simek K."/>
            <person name="Ghai R."/>
        </authorList>
    </citation>
    <scope>NUCLEOTIDE SEQUENCE [LARGE SCALE GENOMIC DNA]</scope>
    <source>
        <strain evidence="4 5">MWH-C5</strain>
    </source>
</reference>
<dbReference type="AlphaFoldDB" id="A0A315EQJ0"/>